<dbReference type="Pfam" id="PF25973">
    <property type="entry name" value="BSH_CzcB"/>
    <property type="match status" value="1"/>
</dbReference>
<keyword evidence="2" id="KW-0175">Coiled coil</keyword>
<dbReference type="PANTHER" id="PTHR30469:SF15">
    <property type="entry name" value="HLYD FAMILY OF SECRETION PROTEINS"/>
    <property type="match status" value="1"/>
</dbReference>
<dbReference type="Gene3D" id="2.40.30.170">
    <property type="match status" value="1"/>
</dbReference>
<dbReference type="Proteomes" id="UP000245362">
    <property type="component" value="Unassembled WGS sequence"/>
</dbReference>
<feature type="coiled-coil region" evidence="2">
    <location>
        <begin position="110"/>
        <end position="173"/>
    </location>
</feature>
<accession>A0A2U3B583</accession>
<comment type="caution">
    <text evidence="4">The sequence shown here is derived from an EMBL/GenBank/DDBJ whole genome shotgun (WGS) entry which is preliminary data.</text>
</comment>
<comment type="similarity">
    <text evidence="1">Belongs to the membrane fusion protein (MFP) (TC 8.A.1) family.</text>
</comment>
<proteinExistence type="inferred from homology"/>
<dbReference type="AlphaFoldDB" id="A0A2U3B583"/>
<feature type="domain" description="CzcB-like barrel-sandwich hybrid" evidence="3">
    <location>
        <begin position="87"/>
        <end position="208"/>
    </location>
</feature>
<dbReference type="NCBIfam" id="TIGR01730">
    <property type="entry name" value="RND_mfp"/>
    <property type="match status" value="1"/>
</dbReference>
<dbReference type="Gene3D" id="1.10.287.470">
    <property type="entry name" value="Helix hairpin bin"/>
    <property type="match status" value="1"/>
</dbReference>
<keyword evidence="5" id="KW-1185">Reference proteome</keyword>
<evidence type="ECO:0000256" key="1">
    <source>
        <dbReference type="ARBA" id="ARBA00009477"/>
    </source>
</evidence>
<evidence type="ECO:0000256" key="2">
    <source>
        <dbReference type="SAM" id="Coils"/>
    </source>
</evidence>
<organism evidence="4 5">
    <name type="scientific">Vibrio albus</name>
    <dbReference type="NCBI Taxonomy" id="2200953"/>
    <lineage>
        <taxon>Bacteria</taxon>
        <taxon>Pseudomonadati</taxon>
        <taxon>Pseudomonadota</taxon>
        <taxon>Gammaproteobacteria</taxon>
        <taxon>Vibrionales</taxon>
        <taxon>Vibrionaceae</taxon>
        <taxon>Vibrio</taxon>
    </lineage>
</organism>
<dbReference type="Gene3D" id="2.40.50.100">
    <property type="match status" value="1"/>
</dbReference>
<dbReference type="InterPro" id="IPR006143">
    <property type="entry name" value="RND_pump_MFP"/>
</dbReference>
<evidence type="ECO:0000313" key="4">
    <source>
        <dbReference type="EMBL" id="PWI31932.1"/>
    </source>
</evidence>
<dbReference type="PANTHER" id="PTHR30469">
    <property type="entry name" value="MULTIDRUG RESISTANCE PROTEIN MDTA"/>
    <property type="match status" value="1"/>
</dbReference>
<name>A0A2U3B583_9VIBR</name>
<dbReference type="SUPFAM" id="SSF111369">
    <property type="entry name" value="HlyD-like secretion proteins"/>
    <property type="match status" value="1"/>
</dbReference>
<dbReference type="GO" id="GO:0015562">
    <property type="term" value="F:efflux transmembrane transporter activity"/>
    <property type="evidence" value="ECO:0007669"/>
    <property type="project" value="TreeGrafter"/>
</dbReference>
<dbReference type="EMBL" id="QFWT01000013">
    <property type="protein sequence ID" value="PWI31932.1"/>
    <property type="molecule type" value="Genomic_DNA"/>
</dbReference>
<dbReference type="RefSeq" id="WP_109321091.1">
    <property type="nucleotide sequence ID" value="NZ_QFWT01000013.1"/>
</dbReference>
<gene>
    <name evidence="4" type="ORF">DI392_18045</name>
</gene>
<dbReference type="PROSITE" id="PS51257">
    <property type="entry name" value="PROKAR_LIPOPROTEIN"/>
    <property type="match status" value="1"/>
</dbReference>
<dbReference type="GO" id="GO:1990281">
    <property type="term" value="C:efflux pump complex"/>
    <property type="evidence" value="ECO:0007669"/>
    <property type="project" value="TreeGrafter"/>
</dbReference>
<evidence type="ECO:0000259" key="3">
    <source>
        <dbReference type="Pfam" id="PF25973"/>
    </source>
</evidence>
<protein>
    <submittedName>
        <fullName evidence="4">Efflux transporter periplasmic adaptor subunit</fullName>
    </submittedName>
</protein>
<sequence>MKISKVVPIILGLSLIACSIVLIDALETEQVQPPKKAALKQPVTVIQTASKAHRPTITLLGTTQARWPVEMKAPATAKLLWLAEKSEPGTLVKQGDILATLDTTHLKSQLTQAYSAVKQAELNLQREQHEQTVALKMLSPERSSAYARHEPQIASAKAELMQARENYTSARQHLNDATVSAPFDAVILSRDISPGQQVEAGDVMFELAASDSLDIRLPVPEFQWPVISPGLENTLIQITDRQGQQWSASIRHISPLADSDSRQRQLVLAVSQPYQKNPGLLPNQQVTVDIILAIHNAVSEVPLSSLTRDGQVWTVDENDQLRKEAVTLLEENQHHAYIVFEENPDRPRTVVTYPLLSMLPGTEVAPEHAELELANKEIIR</sequence>
<evidence type="ECO:0000313" key="5">
    <source>
        <dbReference type="Proteomes" id="UP000245362"/>
    </source>
</evidence>
<dbReference type="OrthoDB" id="6382359at2"/>
<dbReference type="InterPro" id="IPR058647">
    <property type="entry name" value="BSH_CzcB-like"/>
</dbReference>
<reference evidence="4 5" key="1">
    <citation type="submission" date="2018-05" db="EMBL/GenBank/DDBJ databases">
        <title>Vibrio limimaris sp. nov., isolated from marine sediment.</title>
        <authorList>
            <person name="Li C.-M."/>
        </authorList>
    </citation>
    <scope>NUCLEOTIDE SEQUENCE [LARGE SCALE GENOMIC DNA]</scope>
    <source>
        <strain evidence="4 5">E4404</strain>
    </source>
</reference>